<evidence type="ECO:0000313" key="5">
    <source>
        <dbReference type="Proteomes" id="UP000217083"/>
    </source>
</evidence>
<dbReference type="PANTHER" id="PTHR34295:SF1">
    <property type="entry name" value="BIOTIN TRANSPORTER BIOY"/>
    <property type="match status" value="1"/>
</dbReference>
<proteinExistence type="inferred from homology"/>
<keyword evidence="2" id="KW-1003">Cell membrane</keyword>
<keyword evidence="5" id="KW-1185">Reference proteome</keyword>
<protein>
    <recommendedName>
        <fullName evidence="2">Biotin transporter</fullName>
    </recommendedName>
</protein>
<gene>
    <name evidence="4" type="ORF">CIB95_15980</name>
</gene>
<dbReference type="EMBL" id="NPIA01000022">
    <property type="protein sequence ID" value="OZM55717.1"/>
    <property type="molecule type" value="Genomic_DNA"/>
</dbReference>
<feature type="transmembrane region" description="Helical" evidence="3">
    <location>
        <begin position="80"/>
        <end position="104"/>
    </location>
</feature>
<dbReference type="GO" id="GO:0015225">
    <property type="term" value="F:biotin transmembrane transporter activity"/>
    <property type="evidence" value="ECO:0007669"/>
    <property type="project" value="UniProtKB-UniRule"/>
</dbReference>
<feature type="transmembrane region" description="Helical" evidence="3">
    <location>
        <begin position="116"/>
        <end position="142"/>
    </location>
</feature>
<comment type="subcellular location">
    <subcellularLocation>
        <location evidence="2">Cell membrane</location>
        <topology evidence="2">Multi-pass membrane protein</topology>
    </subcellularLocation>
</comment>
<dbReference type="PANTHER" id="PTHR34295">
    <property type="entry name" value="BIOTIN TRANSPORTER BIOY"/>
    <property type="match status" value="1"/>
</dbReference>
<dbReference type="InterPro" id="IPR003784">
    <property type="entry name" value="BioY"/>
</dbReference>
<dbReference type="RefSeq" id="WP_094926775.1">
    <property type="nucleotide sequence ID" value="NZ_NPIA01000022.1"/>
</dbReference>
<dbReference type="GO" id="GO:0005886">
    <property type="term" value="C:plasma membrane"/>
    <property type="evidence" value="ECO:0007669"/>
    <property type="project" value="UniProtKB-SubCell"/>
</dbReference>
<reference evidence="4 5" key="2">
    <citation type="submission" date="2017-09" db="EMBL/GenBank/DDBJ databases">
        <title>Bacillus patelloidae sp. nov., isolated from the intestinal tract of a marine limpet.</title>
        <authorList>
            <person name="Liu R."/>
            <person name="Dong C."/>
            <person name="Shao Z."/>
        </authorList>
    </citation>
    <scope>NUCLEOTIDE SEQUENCE [LARGE SCALE GENOMIC DNA]</scope>
    <source>
        <strain evidence="4 5">SA5d-4</strain>
    </source>
</reference>
<keyword evidence="2 3" id="KW-0472">Membrane</keyword>
<dbReference type="Pfam" id="PF02632">
    <property type="entry name" value="BioY"/>
    <property type="match status" value="1"/>
</dbReference>
<evidence type="ECO:0000256" key="3">
    <source>
        <dbReference type="SAM" id="Phobius"/>
    </source>
</evidence>
<keyword evidence="2" id="KW-0813">Transport</keyword>
<accession>A0A263BQS4</accession>
<dbReference type="PIRSF" id="PIRSF016661">
    <property type="entry name" value="BioY"/>
    <property type="match status" value="1"/>
</dbReference>
<reference evidence="5" key="1">
    <citation type="submission" date="2017-08" db="EMBL/GenBank/DDBJ databases">
        <authorList>
            <person name="Huang Z."/>
        </authorList>
    </citation>
    <scope>NUCLEOTIDE SEQUENCE [LARGE SCALE GENOMIC DNA]</scope>
    <source>
        <strain evidence="5">SA5d-4</strain>
    </source>
</reference>
<evidence type="ECO:0000313" key="4">
    <source>
        <dbReference type="EMBL" id="OZM55717.1"/>
    </source>
</evidence>
<comment type="similarity">
    <text evidence="1 2">Belongs to the BioY family.</text>
</comment>
<organism evidence="4 5">
    <name type="scientific">Lottiidibacillus patelloidae</name>
    <dbReference type="NCBI Taxonomy" id="2670334"/>
    <lineage>
        <taxon>Bacteria</taxon>
        <taxon>Bacillati</taxon>
        <taxon>Bacillota</taxon>
        <taxon>Bacilli</taxon>
        <taxon>Bacillales</taxon>
        <taxon>Bacillaceae</taxon>
        <taxon>Lottiidibacillus</taxon>
    </lineage>
</organism>
<feature type="transmembrane region" description="Helical" evidence="3">
    <location>
        <begin position="12"/>
        <end position="34"/>
    </location>
</feature>
<keyword evidence="3" id="KW-0812">Transmembrane</keyword>
<feature type="transmembrane region" description="Helical" evidence="3">
    <location>
        <begin position="41"/>
        <end position="74"/>
    </location>
</feature>
<sequence length="211" mass="22529">MRNLRTIDITLSAMFVALMAIGANIAAYVSFFNVPISMQPFFAILAGILLGSRLGAISMTVYALVGLAGAPIFAKFDHGIGAFVGAGGISGGFILSFIATAFIAGLIVEKSKNRNLLTYLVASFAGLAVLYVIGVTYFYFGWNAWMAGKVELADGSGFYGGITYITAWKFMTLFIIKDAIFTVIGALMAPRLYNALKNTSAFQKLHNNKAA</sequence>
<dbReference type="Gene3D" id="1.10.1760.20">
    <property type="match status" value="1"/>
</dbReference>
<dbReference type="Proteomes" id="UP000217083">
    <property type="component" value="Unassembled WGS sequence"/>
</dbReference>
<keyword evidence="3" id="KW-1133">Transmembrane helix</keyword>
<comment type="caution">
    <text evidence="4">The sequence shown here is derived from an EMBL/GenBank/DDBJ whole genome shotgun (WGS) entry which is preliminary data.</text>
</comment>
<evidence type="ECO:0000256" key="2">
    <source>
        <dbReference type="PIRNR" id="PIRNR016661"/>
    </source>
</evidence>
<feature type="transmembrane region" description="Helical" evidence="3">
    <location>
        <begin position="162"/>
        <end position="187"/>
    </location>
</feature>
<dbReference type="AlphaFoldDB" id="A0A263BQS4"/>
<evidence type="ECO:0000256" key="1">
    <source>
        <dbReference type="ARBA" id="ARBA00010692"/>
    </source>
</evidence>
<name>A0A263BQS4_9BACI</name>